<keyword evidence="8" id="KW-1185">Reference proteome</keyword>
<dbReference type="Pfam" id="PF00574">
    <property type="entry name" value="CLP_protease"/>
    <property type="match status" value="1"/>
</dbReference>
<accession>A0ABW1L5G0</accession>
<dbReference type="InterPro" id="IPR029045">
    <property type="entry name" value="ClpP/crotonase-like_dom_sf"/>
</dbReference>
<dbReference type="SUPFAM" id="SSF52096">
    <property type="entry name" value="ClpP/crotonase"/>
    <property type="match status" value="1"/>
</dbReference>
<dbReference type="CDD" id="cd07016">
    <property type="entry name" value="S14_ClpP_1"/>
    <property type="match status" value="1"/>
</dbReference>
<name>A0ABW1L5G0_9BACL</name>
<dbReference type="PRINTS" id="PR00127">
    <property type="entry name" value="CLPPROTEASEP"/>
</dbReference>
<dbReference type="GO" id="GO:0008233">
    <property type="term" value="F:peptidase activity"/>
    <property type="evidence" value="ECO:0007669"/>
    <property type="project" value="UniProtKB-KW"/>
</dbReference>
<protein>
    <recommendedName>
        <fullName evidence="6">ATP-dependent Clp protease proteolytic subunit</fullName>
    </recommendedName>
</protein>
<evidence type="ECO:0000256" key="6">
    <source>
        <dbReference type="RuleBase" id="RU003567"/>
    </source>
</evidence>
<evidence type="ECO:0000256" key="3">
    <source>
        <dbReference type="ARBA" id="ARBA00022670"/>
    </source>
</evidence>
<dbReference type="NCBIfam" id="NF045542">
    <property type="entry name" value="Clp_rel_HeadMat"/>
    <property type="match status" value="1"/>
</dbReference>
<evidence type="ECO:0000256" key="1">
    <source>
        <dbReference type="ARBA" id="ARBA00007039"/>
    </source>
</evidence>
<dbReference type="RefSeq" id="WP_377732439.1">
    <property type="nucleotide sequence ID" value="NZ_JBHSRI010000002.1"/>
</dbReference>
<keyword evidence="3 7" id="KW-0645">Protease</keyword>
<evidence type="ECO:0000256" key="2">
    <source>
        <dbReference type="ARBA" id="ARBA00022490"/>
    </source>
</evidence>
<comment type="similarity">
    <text evidence="1 6">Belongs to the peptidase S14 family.</text>
</comment>
<keyword evidence="5" id="KW-0720">Serine protease</keyword>
<dbReference type="EMBL" id="JBHSRI010000002">
    <property type="protein sequence ID" value="MFC6038421.1"/>
    <property type="molecule type" value="Genomic_DNA"/>
</dbReference>
<gene>
    <name evidence="7" type="ORF">ACFPYN_03030</name>
</gene>
<dbReference type="PANTHER" id="PTHR10381:SF70">
    <property type="entry name" value="ATP-DEPENDENT CLP PROTEASE PROTEOLYTIC SUBUNIT"/>
    <property type="match status" value="1"/>
</dbReference>
<evidence type="ECO:0000256" key="5">
    <source>
        <dbReference type="ARBA" id="ARBA00022825"/>
    </source>
</evidence>
<evidence type="ECO:0000256" key="4">
    <source>
        <dbReference type="ARBA" id="ARBA00022801"/>
    </source>
</evidence>
<dbReference type="InterPro" id="IPR001907">
    <property type="entry name" value="ClpP"/>
</dbReference>
<proteinExistence type="inferred from homology"/>
<keyword evidence="4 7" id="KW-0378">Hydrolase</keyword>
<reference evidence="8" key="1">
    <citation type="journal article" date="2019" name="Int. J. Syst. Evol. Microbiol.">
        <title>The Global Catalogue of Microorganisms (GCM) 10K type strain sequencing project: providing services to taxonomists for standard genome sequencing and annotation.</title>
        <authorList>
            <consortium name="The Broad Institute Genomics Platform"/>
            <consortium name="The Broad Institute Genome Sequencing Center for Infectious Disease"/>
            <person name="Wu L."/>
            <person name="Ma J."/>
        </authorList>
    </citation>
    <scope>NUCLEOTIDE SEQUENCE [LARGE SCALE GENOMIC DNA]</scope>
    <source>
        <strain evidence="8">CCUG 54527</strain>
    </source>
</reference>
<evidence type="ECO:0000313" key="8">
    <source>
        <dbReference type="Proteomes" id="UP001596170"/>
    </source>
</evidence>
<evidence type="ECO:0000313" key="7">
    <source>
        <dbReference type="EMBL" id="MFC6038421.1"/>
    </source>
</evidence>
<comment type="caution">
    <text evidence="7">The sequence shown here is derived from an EMBL/GenBank/DDBJ whole genome shotgun (WGS) entry which is preliminary data.</text>
</comment>
<dbReference type="GO" id="GO:0006508">
    <property type="term" value="P:proteolysis"/>
    <property type="evidence" value="ECO:0007669"/>
    <property type="project" value="UniProtKB-KW"/>
</dbReference>
<dbReference type="PANTHER" id="PTHR10381">
    <property type="entry name" value="ATP-DEPENDENT CLP PROTEASE PROTEOLYTIC SUBUNIT"/>
    <property type="match status" value="1"/>
</dbReference>
<dbReference type="InterPro" id="IPR023562">
    <property type="entry name" value="ClpP/TepA"/>
</dbReference>
<dbReference type="Gene3D" id="3.90.226.10">
    <property type="entry name" value="2-enoyl-CoA Hydratase, Chain A, domain 1"/>
    <property type="match status" value="1"/>
</dbReference>
<organism evidence="7 8">
    <name type="scientific">Paenisporosarcina macmurdoensis</name>
    <dbReference type="NCBI Taxonomy" id="212659"/>
    <lineage>
        <taxon>Bacteria</taxon>
        <taxon>Bacillati</taxon>
        <taxon>Bacillota</taxon>
        <taxon>Bacilli</taxon>
        <taxon>Bacillales</taxon>
        <taxon>Caryophanaceae</taxon>
        <taxon>Paenisporosarcina</taxon>
    </lineage>
</organism>
<keyword evidence="2" id="KW-0963">Cytoplasm</keyword>
<dbReference type="Proteomes" id="UP001596170">
    <property type="component" value="Unassembled WGS sequence"/>
</dbReference>
<sequence length="246" mass="26876">MTKKRFKNEKFNNLAVIEHQFKAEVNEDANVSNLTIYGDIGESWWGESTSASDVEKALKSITSDTINVFINSGGGDAFDGIAIYNQLKNHPAKVIVHVDGLAASAASLIAMAADDLVMNIGSMLMIHEASTIAWGTKSDIQKTLNALEGIDKSIADIYMTRYTGEREEIVSLIEAESWLTAGEAVELGLADRVNEKSKVVDPEEVKNVILSKFRNKNTPQHGVIAASVTQSSTKNILDQFKRNSNE</sequence>